<reference evidence="5 6" key="1">
    <citation type="journal article" date="2010" name="PLoS ONE">
        <title>The glycobiome of the rumen bacterium Butyrivibrio proteoclasticus B316(T) highlights adaptation to a polysaccharide-rich environment.</title>
        <authorList>
            <person name="Kelly W.J."/>
            <person name="Leahy S.C."/>
            <person name="Altermann E."/>
            <person name="Yeoman C.J."/>
            <person name="Dunne J.C."/>
            <person name="Kong Z."/>
            <person name="Pacheco D.M."/>
            <person name="Li D."/>
            <person name="Noel S.J."/>
            <person name="Moon C.D."/>
            <person name="Cookson A.L."/>
            <person name="Attwood G.T."/>
        </authorList>
    </citation>
    <scope>NUCLEOTIDE SEQUENCE [LARGE SCALE GENOMIC DNA]</scope>
    <source>
        <strain evidence="6">ATCC 51982 / DSM 14932 / B316</strain>
    </source>
</reference>
<dbReference type="GO" id="GO:0032259">
    <property type="term" value="P:methylation"/>
    <property type="evidence" value="ECO:0007669"/>
    <property type="project" value="UniProtKB-KW"/>
</dbReference>
<evidence type="ECO:0000256" key="3">
    <source>
        <dbReference type="ARBA" id="ARBA00022679"/>
    </source>
</evidence>
<dbReference type="InterPro" id="IPR013216">
    <property type="entry name" value="Methyltransf_11"/>
</dbReference>
<feature type="domain" description="Methyltransferase type 11" evidence="4">
    <location>
        <begin position="45"/>
        <end position="138"/>
    </location>
</feature>
<evidence type="ECO:0000256" key="1">
    <source>
        <dbReference type="ARBA" id="ARBA00008361"/>
    </source>
</evidence>
<dbReference type="STRING" id="515622.bpr_I2777"/>
<dbReference type="GO" id="GO:0008757">
    <property type="term" value="F:S-adenosylmethionine-dependent methyltransferase activity"/>
    <property type="evidence" value="ECO:0007669"/>
    <property type="project" value="InterPro"/>
</dbReference>
<evidence type="ECO:0000313" key="5">
    <source>
        <dbReference type="EMBL" id="ADL35508.1"/>
    </source>
</evidence>
<dbReference type="PANTHER" id="PTHR44942">
    <property type="entry name" value="METHYLTRANSF_11 DOMAIN-CONTAINING PROTEIN"/>
    <property type="match status" value="1"/>
</dbReference>
<dbReference type="InterPro" id="IPR051052">
    <property type="entry name" value="Diverse_substrate_MTase"/>
</dbReference>
<evidence type="ECO:0000313" key="6">
    <source>
        <dbReference type="Proteomes" id="UP000001299"/>
    </source>
</evidence>
<sequence>MDNKAFDSKRIAQGYAKRPWLHKSVIEQIKKDCSLPNDYMFKNGLDVGCGAGLSTKALRLICDKVTGTDIAESMVEVCDEIYGTDSSYSFYTAKAEETRIPNKKYDIVTAAGCINWVDEKKFMTNMAEVLEDNGLIVIYDFGITDRMVGNDDYTRWYRDEYLSRFPKPPRKENKWTQSDLIGGFVMEKQTEYDMEYSFTLDKFVDFMLIQSNVNAQIERGNASANEIRKWMKESLTPVFAGGERQLVFYGYSWYLRKWGITAAANHELFLNRYL</sequence>
<proteinExistence type="inferred from homology"/>
<dbReference type="InterPro" id="IPR029063">
    <property type="entry name" value="SAM-dependent_MTases_sf"/>
</dbReference>
<dbReference type="HOGENOM" id="CLU_1084890_0_0_9"/>
<name>E0RZU2_BUTPB</name>
<dbReference type="Pfam" id="PF08241">
    <property type="entry name" value="Methyltransf_11"/>
    <property type="match status" value="1"/>
</dbReference>
<dbReference type="PANTHER" id="PTHR44942:SF4">
    <property type="entry name" value="METHYLTRANSFERASE TYPE 11 DOMAIN-CONTAINING PROTEIN"/>
    <property type="match status" value="1"/>
</dbReference>
<dbReference type="eggNOG" id="COG4976">
    <property type="taxonomic scope" value="Bacteria"/>
</dbReference>
<dbReference type="Gene3D" id="3.40.50.150">
    <property type="entry name" value="Vaccinia Virus protein VP39"/>
    <property type="match status" value="1"/>
</dbReference>
<dbReference type="Proteomes" id="UP000001299">
    <property type="component" value="Chromosome 1"/>
</dbReference>
<evidence type="ECO:0000256" key="2">
    <source>
        <dbReference type="ARBA" id="ARBA00022603"/>
    </source>
</evidence>
<dbReference type="SUPFAM" id="SSF53335">
    <property type="entry name" value="S-adenosyl-L-methionine-dependent methyltransferases"/>
    <property type="match status" value="1"/>
</dbReference>
<comment type="similarity">
    <text evidence="1">Belongs to the methyltransferase superfamily.</text>
</comment>
<accession>E0RZU2</accession>
<keyword evidence="6" id="KW-1185">Reference proteome</keyword>
<dbReference type="AlphaFoldDB" id="E0RZU2"/>
<evidence type="ECO:0000259" key="4">
    <source>
        <dbReference type="Pfam" id="PF08241"/>
    </source>
</evidence>
<dbReference type="CDD" id="cd02440">
    <property type="entry name" value="AdoMet_MTases"/>
    <property type="match status" value="1"/>
</dbReference>
<dbReference type="KEGG" id="bpb:bpr_I2777"/>
<protein>
    <submittedName>
        <fullName evidence="5">SAM-dependent methyltransferase</fullName>
    </submittedName>
</protein>
<keyword evidence="2 5" id="KW-0489">Methyltransferase</keyword>
<organism evidence="5 6">
    <name type="scientific">Butyrivibrio proteoclasticus (strain ATCC 51982 / DSM 14932 / B316)</name>
    <name type="common">Clostridium proteoclasticum</name>
    <dbReference type="NCBI Taxonomy" id="515622"/>
    <lineage>
        <taxon>Bacteria</taxon>
        <taxon>Bacillati</taxon>
        <taxon>Bacillota</taxon>
        <taxon>Clostridia</taxon>
        <taxon>Lachnospirales</taxon>
        <taxon>Lachnospiraceae</taxon>
        <taxon>Butyrivibrio</taxon>
    </lineage>
</organism>
<keyword evidence="3 5" id="KW-0808">Transferase</keyword>
<dbReference type="RefSeq" id="WP_013282161.1">
    <property type="nucleotide sequence ID" value="NC_014387.1"/>
</dbReference>
<dbReference type="EMBL" id="CP001810">
    <property type="protein sequence ID" value="ADL35508.1"/>
    <property type="molecule type" value="Genomic_DNA"/>
</dbReference>
<gene>
    <name evidence="5" type="ordered locus">bpr_I2777</name>
</gene>